<dbReference type="OrthoDB" id="2352807at2759"/>
<dbReference type="Pfam" id="PF26638">
    <property type="entry name" value="DUF8211"/>
    <property type="match status" value="1"/>
</dbReference>
<protein>
    <recommendedName>
        <fullName evidence="1">DUF8211 domain-containing protein</fullName>
    </recommendedName>
</protein>
<proteinExistence type="predicted"/>
<gene>
    <name evidence="2" type="ORF">RirG_026950</name>
</gene>
<name>A0A015K5Q2_RHIIW</name>
<dbReference type="InterPro" id="IPR058524">
    <property type="entry name" value="DUF8211"/>
</dbReference>
<keyword evidence="3" id="KW-1185">Reference proteome</keyword>
<evidence type="ECO:0000259" key="1">
    <source>
        <dbReference type="Pfam" id="PF26638"/>
    </source>
</evidence>
<dbReference type="AlphaFoldDB" id="A0A015K5Q2"/>
<organism evidence="2 3">
    <name type="scientific">Rhizophagus irregularis (strain DAOM 197198w)</name>
    <name type="common">Glomus intraradices</name>
    <dbReference type="NCBI Taxonomy" id="1432141"/>
    <lineage>
        <taxon>Eukaryota</taxon>
        <taxon>Fungi</taxon>
        <taxon>Fungi incertae sedis</taxon>
        <taxon>Mucoromycota</taxon>
        <taxon>Glomeromycotina</taxon>
        <taxon>Glomeromycetes</taxon>
        <taxon>Glomerales</taxon>
        <taxon>Glomeraceae</taxon>
        <taxon>Rhizophagus</taxon>
    </lineage>
</organism>
<dbReference type="Proteomes" id="UP000022910">
    <property type="component" value="Unassembled WGS sequence"/>
</dbReference>
<dbReference type="HOGENOM" id="CLU_017869_4_1_1"/>
<comment type="caution">
    <text evidence="2">The sequence shown here is derived from an EMBL/GenBank/DDBJ whole genome shotgun (WGS) entry which is preliminary data.</text>
</comment>
<evidence type="ECO:0000313" key="3">
    <source>
        <dbReference type="Proteomes" id="UP000022910"/>
    </source>
</evidence>
<evidence type="ECO:0000313" key="2">
    <source>
        <dbReference type="EMBL" id="EXX77097.1"/>
    </source>
</evidence>
<accession>A0A015K5Q2</accession>
<sequence length="559" mass="65488">MSSTPFIEIDWSSTSQHSYLQLGDSTPPETSSDDILVNTERPTVLSAKDILSLDIDDIYPYTYSTLHLEDNETEDYYDDKDYFEQLIEANLNAEIEVVNTLRNDIPPVCNTPLSPIQDITPSPPLATAPLSENSLTAGKKTTLLVSLKKFHVTTPKRSSYNKIYKIRRSRSFFFELADHNQNTNEIHLKIHTNDYHMNTKLISYNNTSSFPNNKYQISCMLTHFFSSQRVLPRRVQDKYFNFLRNKLLDRIKIIKSRASSTANRNYSTRTFFNFTYKKRRFYFGIYIPCPHVNDPEHFHKDTQCGIPTPFVMSQHRCACVTHQHIFARTQCFNNIKQKNVQNLAITSKDFVNNKASHANLLYYRWLDGKTKRITSRRLDISYDSNIHARDSLSITKRGNRHMYHRSLSNFKYDLSPNLRIQKQQEIRFKRTCRRVFNKMRLPSNRKAKNQDYLAIARKYRFLFLKSQYVKVPVRHLLYKHSNKIPNADDYPFLVPFFAMDANHKKQIMTKLSHVPTAPLAPPADYNPIPDMFIPSKYHDIIPKDPIYVNDRYVIPGSCE</sequence>
<feature type="domain" description="DUF8211" evidence="1">
    <location>
        <begin position="357"/>
        <end position="493"/>
    </location>
</feature>
<dbReference type="EMBL" id="JEMT01011697">
    <property type="protein sequence ID" value="EXX77097.1"/>
    <property type="molecule type" value="Genomic_DNA"/>
</dbReference>
<reference evidence="2 3" key="1">
    <citation type="submission" date="2014-02" db="EMBL/GenBank/DDBJ databases">
        <title>Single nucleus genome sequencing reveals high similarity among nuclei of an endomycorrhizal fungus.</title>
        <authorList>
            <person name="Lin K."/>
            <person name="Geurts R."/>
            <person name="Zhang Z."/>
            <person name="Limpens E."/>
            <person name="Saunders D.G."/>
            <person name="Mu D."/>
            <person name="Pang E."/>
            <person name="Cao H."/>
            <person name="Cha H."/>
            <person name="Lin T."/>
            <person name="Zhou Q."/>
            <person name="Shang Y."/>
            <person name="Li Y."/>
            <person name="Ivanov S."/>
            <person name="Sharma T."/>
            <person name="Velzen R.V."/>
            <person name="Ruijter N.D."/>
            <person name="Aanen D.K."/>
            <person name="Win J."/>
            <person name="Kamoun S."/>
            <person name="Bisseling T."/>
            <person name="Huang S."/>
        </authorList>
    </citation>
    <scope>NUCLEOTIDE SEQUENCE [LARGE SCALE GENOMIC DNA]</scope>
    <source>
        <strain evidence="3">DAOM197198w</strain>
    </source>
</reference>